<dbReference type="PANTHER" id="PTHR11961">
    <property type="entry name" value="CYTOCHROME C"/>
    <property type="match status" value="1"/>
</dbReference>
<evidence type="ECO:0000256" key="4">
    <source>
        <dbReference type="ARBA" id="ARBA00022982"/>
    </source>
</evidence>
<dbReference type="AlphaFoldDB" id="A0A1B1UT64"/>
<dbReference type="InterPro" id="IPR036909">
    <property type="entry name" value="Cyt_c-like_dom_sf"/>
</dbReference>
<evidence type="ECO:0000313" key="8">
    <source>
        <dbReference type="EMBL" id="ANW05937.1"/>
    </source>
</evidence>
<dbReference type="InterPro" id="IPR009056">
    <property type="entry name" value="Cyt_c-like_dom"/>
</dbReference>
<evidence type="ECO:0000313" key="9">
    <source>
        <dbReference type="Proteomes" id="UP000092839"/>
    </source>
</evidence>
<dbReference type="GO" id="GO:0020037">
    <property type="term" value="F:heme binding"/>
    <property type="evidence" value="ECO:0007669"/>
    <property type="project" value="InterPro"/>
</dbReference>
<organism evidence="8 9">
    <name type="scientific">Bradyrhizobium icense</name>
    <dbReference type="NCBI Taxonomy" id="1274631"/>
    <lineage>
        <taxon>Bacteria</taxon>
        <taxon>Pseudomonadati</taxon>
        <taxon>Pseudomonadota</taxon>
        <taxon>Alphaproteobacteria</taxon>
        <taxon>Hyphomicrobiales</taxon>
        <taxon>Nitrobacteraceae</taxon>
        <taxon>Bradyrhizobium</taxon>
    </lineage>
</organism>
<dbReference type="GO" id="GO:0046872">
    <property type="term" value="F:metal ion binding"/>
    <property type="evidence" value="ECO:0007669"/>
    <property type="project" value="UniProtKB-KW"/>
</dbReference>
<dbReference type="KEGG" id="bic:LMTR13_28935"/>
<name>A0A1B1UT64_9BRAD</name>
<keyword evidence="4" id="KW-0249">Electron transport</keyword>
<keyword evidence="5 6" id="KW-0408">Iron</keyword>
<dbReference type="PRINTS" id="PR00604">
    <property type="entry name" value="CYTCHRMECIAB"/>
</dbReference>
<evidence type="ECO:0000256" key="5">
    <source>
        <dbReference type="ARBA" id="ARBA00023004"/>
    </source>
</evidence>
<dbReference type="SUPFAM" id="SSF46626">
    <property type="entry name" value="Cytochrome c"/>
    <property type="match status" value="1"/>
</dbReference>
<evidence type="ECO:0000256" key="1">
    <source>
        <dbReference type="ARBA" id="ARBA00022448"/>
    </source>
</evidence>
<accession>A0A1B1UT64</accession>
<dbReference type="GO" id="GO:0009055">
    <property type="term" value="F:electron transfer activity"/>
    <property type="evidence" value="ECO:0007669"/>
    <property type="project" value="InterPro"/>
</dbReference>
<evidence type="ECO:0000256" key="2">
    <source>
        <dbReference type="ARBA" id="ARBA00022617"/>
    </source>
</evidence>
<dbReference type="Proteomes" id="UP000092839">
    <property type="component" value="Chromosome"/>
</dbReference>
<sequence length="154" mass="16793">MRQSHFITQLVRPTSNKRDARLRHSRAILIGALSGLACMLASPSALPQAPQGAEGVSGQQAFNNACRTCHIMREGDNRLGPNLHKIVGRKAGSIPDYAFSSAMKEAGFVWDEEKLDRFIANPDEVVPGNSMKPYGGLSSSEDRKKIIAFLAQSR</sequence>
<dbReference type="PROSITE" id="PS51007">
    <property type="entry name" value="CYTC"/>
    <property type="match status" value="1"/>
</dbReference>
<keyword evidence="9" id="KW-1185">Reference proteome</keyword>
<dbReference type="Gene3D" id="1.10.760.10">
    <property type="entry name" value="Cytochrome c-like domain"/>
    <property type="match status" value="1"/>
</dbReference>
<evidence type="ECO:0000256" key="6">
    <source>
        <dbReference type="PROSITE-ProRule" id="PRU00433"/>
    </source>
</evidence>
<dbReference type="EMBL" id="CP016428">
    <property type="protein sequence ID" value="ANW05937.1"/>
    <property type="molecule type" value="Genomic_DNA"/>
</dbReference>
<gene>
    <name evidence="8" type="ORF">LMTR13_28935</name>
</gene>
<keyword evidence="2 6" id="KW-0349">Heme</keyword>
<reference evidence="8 9" key="1">
    <citation type="submission" date="2016-07" db="EMBL/GenBank/DDBJ databases">
        <title>Complete genome sequence of Bradyrhizobium icense LMTR 13T, a potential inoculant strain isolated from lima bean (Phaseolus lunatus) in Peru.</title>
        <authorList>
            <person name="Ormeno-Orrillo E."/>
            <person name="Duran D."/>
            <person name="Rogel M.A."/>
            <person name="Rey L."/>
            <person name="Imperial J."/>
            <person name="Ruiz-Argueso T."/>
            <person name="Martinez-Romero E."/>
        </authorList>
    </citation>
    <scope>NUCLEOTIDE SEQUENCE [LARGE SCALE GENOMIC DNA]</scope>
    <source>
        <strain evidence="8 9">LMTR 13</strain>
    </source>
</reference>
<protein>
    <recommendedName>
        <fullName evidence="7">Cytochrome c domain-containing protein</fullName>
    </recommendedName>
</protein>
<keyword evidence="3 6" id="KW-0479">Metal-binding</keyword>
<proteinExistence type="predicted"/>
<feature type="domain" description="Cytochrome c" evidence="7">
    <location>
        <begin position="53"/>
        <end position="154"/>
    </location>
</feature>
<dbReference type="Pfam" id="PF13442">
    <property type="entry name" value="Cytochrome_CBB3"/>
    <property type="match status" value="1"/>
</dbReference>
<dbReference type="STRING" id="1274631.LMTR13_28935"/>
<dbReference type="InterPro" id="IPR002327">
    <property type="entry name" value="Cyt_c_1A/1B"/>
</dbReference>
<keyword evidence="1" id="KW-0813">Transport</keyword>
<evidence type="ECO:0000256" key="3">
    <source>
        <dbReference type="ARBA" id="ARBA00022723"/>
    </source>
</evidence>
<evidence type="ECO:0000259" key="7">
    <source>
        <dbReference type="PROSITE" id="PS51007"/>
    </source>
</evidence>
<dbReference type="OrthoDB" id="9805828at2"/>